<name>A0A382P2X0_9ZZZZ</name>
<accession>A0A382P2X0</accession>
<dbReference type="PROSITE" id="PS51257">
    <property type="entry name" value="PROKAR_LIPOPROTEIN"/>
    <property type="match status" value="1"/>
</dbReference>
<evidence type="ECO:0000313" key="1">
    <source>
        <dbReference type="EMBL" id="SVC67646.1"/>
    </source>
</evidence>
<sequence>MNIISKIDLKVLSSIALVYILLSCNASNSIDVRSEASLPKSNKTPDLVAKINSDGNTITVYRSDSERPLLTQNAGLNFRTYIHPII</sequence>
<dbReference type="AlphaFoldDB" id="A0A382P2X0"/>
<proteinExistence type="predicted"/>
<reference evidence="1" key="1">
    <citation type="submission" date="2018-05" db="EMBL/GenBank/DDBJ databases">
        <authorList>
            <person name="Lanie J.A."/>
            <person name="Ng W.-L."/>
            <person name="Kazmierczak K.M."/>
            <person name="Andrzejewski T.M."/>
            <person name="Davidsen T.M."/>
            <person name="Wayne K.J."/>
            <person name="Tettelin H."/>
            <person name="Glass J.I."/>
            <person name="Rusch D."/>
            <person name="Podicherti R."/>
            <person name="Tsui H.-C.T."/>
            <person name="Winkler M.E."/>
        </authorList>
    </citation>
    <scope>NUCLEOTIDE SEQUENCE</scope>
</reference>
<gene>
    <name evidence="1" type="ORF">METZ01_LOCUS320500</name>
</gene>
<organism evidence="1">
    <name type="scientific">marine metagenome</name>
    <dbReference type="NCBI Taxonomy" id="408172"/>
    <lineage>
        <taxon>unclassified sequences</taxon>
        <taxon>metagenomes</taxon>
        <taxon>ecological metagenomes</taxon>
    </lineage>
</organism>
<protein>
    <submittedName>
        <fullName evidence="1">Uncharacterized protein</fullName>
    </submittedName>
</protein>
<dbReference type="EMBL" id="UINC01104474">
    <property type="protein sequence ID" value="SVC67646.1"/>
    <property type="molecule type" value="Genomic_DNA"/>
</dbReference>